<dbReference type="EMBL" id="KN835292">
    <property type="protein sequence ID" value="KIK40735.1"/>
    <property type="molecule type" value="Genomic_DNA"/>
</dbReference>
<dbReference type="HOGENOM" id="CLU_2575432_0_0_1"/>
<proteinExistence type="predicted"/>
<reference evidence="1 2" key="1">
    <citation type="submission" date="2014-04" db="EMBL/GenBank/DDBJ databases">
        <authorList>
            <consortium name="DOE Joint Genome Institute"/>
            <person name="Kuo A."/>
            <person name="Ruytinx J."/>
            <person name="Rineau F."/>
            <person name="Colpaert J."/>
            <person name="Kohler A."/>
            <person name="Nagy L.G."/>
            <person name="Floudas D."/>
            <person name="Copeland A."/>
            <person name="Barry K.W."/>
            <person name="Cichocki N."/>
            <person name="Veneault-Fourrey C."/>
            <person name="LaButti K."/>
            <person name="Lindquist E.A."/>
            <person name="Lipzen A."/>
            <person name="Lundell T."/>
            <person name="Morin E."/>
            <person name="Murat C."/>
            <person name="Sun H."/>
            <person name="Tunlid A."/>
            <person name="Henrissat B."/>
            <person name="Grigoriev I.V."/>
            <person name="Hibbett D.S."/>
            <person name="Martin F."/>
            <person name="Nordberg H.P."/>
            <person name="Cantor M.N."/>
            <person name="Hua S.X."/>
        </authorList>
    </citation>
    <scope>NUCLEOTIDE SEQUENCE [LARGE SCALE GENOMIC DNA]</scope>
    <source>
        <strain evidence="1 2">UH-Slu-Lm8-n1</strain>
    </source>
</reference>
<dbReference type="Proteomes" id="UP000054485">
    <property type="component" value="Unassembled WGS sequence"/>
</dbReference>
<evidence type="ECO:0000313" key="1">
    <source>
        <dbReference type="EMBL" id="KIK40735.1"/>
    </source>
</evidence>
<sequence>MRAHRAYSRYNYRYIFLSNPAPIYNQLFIASCFVELPLSSQISYSVGLHYRNIHLGESLRTPRQNRVYLLDGVLESVRHIH</sequence>
<reference evidence="2" key="2">
    <citation type="submission" date="2015-01" db="EMBL/GenBank/DDBJ databases">
        <title>Evolutionary Origins and Diversification of the Mycorrhizal Mutualists.</title>
        <authorList>
            <consortium name="DOE Joint Genome Institute"/>
            <consortium name="Mycorrhizal Genomics Consortium"/>
            <person name="Kohler A."/>
            <person name="Kuo A."/>
            <person name="Nagy L.G."/>
            <person name="Floudas D."/>
            <person name="Copeland A."/>
            <person name="Barry K.W."/>
            <person name="Cichocki N."/>
            <person name="Veneault-Fourrey C."/>
            <person name="LaButti K."/>
            <person name="Lindquist E.A."/>
            <person name="Lipzen A."/>
            <person name="Lundell T."/>
            <person name="Morin E."/>
            <person name="Murat C."/>
            <person name="Riley R."/>
            <person name="Ohm R."/>
            <person name="Sun H."/>
            <person name="Tunlid A."/>
            <person name="Henrissat B."/>
            <person name="Grigoriev I.V."/>
            <person name="Hibbett D.S."/>
            <person name="Martin F."/>
        </authorList>
    </citation>
    <scope>NUCLEOTIDE SEQUENCE [LARGE SCALE GENOMIC DNA]</scope>
    <source>
        <strain evidence="2">UH-Slu-Lm8-n1</strain>
    </source>
</reference>
<evidence type="ECO:0000313" key="2">
    <source>
        <dbReference type="Proteomes" id="UP000054485"/>
    </source>
</evidence>
<gene>
    <name evidence="1" type="ORF">CY34DRAFT_252914</name>
</gene>
<protein>
    <submittedName>
        <fullName evidence="1">Uncharacterized protein</fullName>
    </submittedName>
</protein>
<dbReference type="InParanoid" id="A0A0C9ZSF3"/>
<accession>A0A0C9ZSF3</accession>
<dbReference type="PROSITE" id="PS51257">
    <property type="entry name" value="PROKAR_LIPOPROTEIN"/>
    <property type="match status" value="1"/>
</dbReference>
<name>A0A0C9ZSF3_9AGAM</name>
<organism evidence="1 2">
    <name type="scientific">Suillus luteus UH-Slu-Lm8-n1</name>
    <dbReference type="NCBI Taxonomy" id="930992"/>
    <lineage>
        <taxon>Eukaryota</taxon>
        <taxon>Fungi</taxon>
        <taxon>Dikarya</taxon>
        <taxon>Basidiomycota</taxon>
        <taxon>Agaricomycotina</taxon>
        <taxon>Agaricomycetes</taxon>
        <taxon>Agaricomycetidae</taxon>
        <taxon>Boletales</taxon>
        <taxon>Suillineae</taxon>
        <taxon>Suillaceae</taxon>
        <taxon>Suillus</taxon>
    </lineage>
</organism>
<dbReference type="AlphaFoldDB" id="A0A0C9ZSF3"/>
<keyword evidence="2" id="KW-1185">Reference proteome</keyword>